<reference evidence="1 2" key="1">
    <citation type="submission" date="2020-11" db="EMBL/GenBank/DDBJ databases">
        <title>Fusibacter basophilias sp. nov.</title>
        <authorList>
            <person name="Qiu D."/>
        </authorList>
    </citation>
    <scope>NUCLEOTIDE SEQUENCE [LARGE SCALE GENOMIC DNA]</scope>
    <source>
        <strain evidence="1 2">Q10-2</strain>
    </source>
</reference>
<dbReference type="EMBL" id="JADKNH010000017">
    <property type="protein sequence ID" value="MBF4695579.1"/>
    <property type="molecule type" value="Genomic_DNA"/>
</dbReference>
<organism evidence="1 2">
    <name type="scientific">Fusibacter ferrireducens</name>
    <dbReference type="NCBI Taxonomy" id="2785058"/>
    <lineage>
        <taxon>Bacteria</taxon>
        <taxon>Bacillati</taxon>
        <taxon>Bacillota</taxon>
        <taxon>Clostridia</taxon>
        <taxon>Eubacteriales</taxon>
        <taxon>Eubacteriales Family XII. Incertae Sedis</taxon>
        <taxon>Fusibacter</taxon>
    </lineage>
</organism>
<keyword evidence="1" id="KW-0067">ATP-binding</keyword>
<dbReference type="InterPro" id="IPR027417">
    <property type="entry name" value="P-loop_NTPase"/>
</dbReference>
<accession>A0ABR9ZYP5</accession>
<keyword evidence="1" id="KW-0547">Nucleotide-binding</keyword>
<evidence type="ECO:0000313" key="1">
    <source>
        <dbReference type="EMBL" id="MBF4695579.1"/>
    </source>
</evidence>
<sequence length="73" mass="8299">MKRISKTDLKFKVFNKMDSSAIERTIETEKLLKHFDQVLEGDGDVCFVVGVPGIGKTTFVENAIKTIVNYQYL</sequence>
<dbReference type="Proteomes" id="UP000614200">
    <property type="component" value="Unassembled WGS sequence"/>
</dbReference>
<dbReference type="GO" id="GO:0005524">
    <property type="term" value="F:ATP binding"/>
    <property type="evidence" value="ECO:0007669"/>
    <property type="project" value="UniProtKB-KW"/>
</dbReference>
<name>A0ABR9ZYP5_9FIRM</name>
<evidence type="ECO:0000313" key="2">
    <source>
        <dbReference type="Proteomes" id="UP000614200"/>
    </source>
</evidence>
<proteinExistence type="predicted"/>
<keyword evidence="2" id="KW-1185">Reference proteome</keyword>
<dbReference type="Gene3D" id="3.40.50.300">
    <property type="entry name" value="P-loop containing nucleotide triphosphate hydrolases"/>
    <property type="match status" value="1"/>
</dbReference>
<protein>
    <submittedName>
        <fullName evidence="1">ATP-binding protein</fullName>
    </submittedName>
</protein>
<comment type="caution">
    <text evidence="1">The sequence shown here is derived from an EMBL/GenBank/DDBJ whole genome shotgun (WGS) entry which is preliminary data.</text>
</comment>
<dbReference type="RefSeq" id="WP_194703817.1">
    <property type="nucleotide sequence ID" value="NZ_JADKNH010000017.1"/>
</dbReference>
<dbReference type="SUPFAM" id="SSF52540">
    <property type="entry name" value="P-loop containing nucleoside triphosphate hydrolases"/>
    <property type="match status" value="1"/>
</dbReference>
<gene>
    <name evidence="1" type="ORF">ISU02_20995</name>
</gene>